<proteinExistence type="inferred from homology"/>
<dbReference type="GO" id="GO:0030170">
    <property type="term" value="F:pyridoxal phosphate binding"/>
    <property type="evidence" value="ECO:0007669"/>
    <property type="project" value="InterPro"/>
</dbReference>
<dbReference type="GO" id="GO:0004069">
    <property type="term" value="F:L-aspartate:2-oxoglutarate aminotransferase activity"/>
    <property type="evidence" value="ECO:0007669"/>
    <property type="project" value="TreeGrafter"/>
</dbReference>
<evidence type="ECO:0000256" key="2">
    <source>
        <dbReference type="ARBA" id="ARBA00007441"/>
    </source>
</evidence>
<dbReference type="GO" id="GO:0005829">
    <property type="term" value="C:cytosol"/>
    <property type="evidence" value="ECO:0007669"/>
    <property type="project" value="TreeGrafter"/>
</dbReference>
<dbReference type="InterPro" id="IPR015421">
    <property type="entry name" value="PyrdxlP-dep_Trfase_major"/>
</dbReference>
<evidence type="ECO:0000256" key="6">
    <source>
        <dbReference type="ARBA" id="ARBA00022898"/>
    </source>
</evidence>
<dbReference type="PANTHER" id="PTHR11879:SF55">
    <property type="entry name" value="GLUTAMATE OXALOACETATE TRANSAMINASE 1, ISOFORM B"/>
    <property type="match status" value="1"/>
</dbReference>
<evidence type="ECO:0000313" key="8">
    <source>
        <dbReference type="EMBL" id="OJZ82512.1"/>
    </source>
</evidence>
<evidence type="ECO:0000256" key="3">
    <source>
        <dbReference type="ARBA" id="ARBA00011738"/>
    </source>
</evidence>
<comment type="cofactor">
    <cofactor evidence="1">
        <name>pyridoxal 5'-phosphate</name>
        <dbReference type="ChEBI" id="CHEBI:597326"/>
    </cofactor>
</comment>
<keyword evidence="4" id="KW-0032">Aminotransferase</keyword>
<dbReference type="Gene3D" id="3.90.1150.10">
    <property type="entry name" value="Aspartate Aminotransferase, domain 1"/>
    <property type="match status" value="2"/>
</dbReference>
<dbReference type="OrthoDB" id="6752799at2759"/>
<evidence type="ECO:0000313" key="9">
    <source>
        <dbReference type="Proteomes" id="UP000184063"/>
    </source>
</evidence>
<keyword evidence="5" id="KW-0808">Transferase</keyword>
<reference evidence="9" key="1">
    <citation type="journal article" date="2017" name="Genome Biol.">
        <title>Comparative genomics reveals high biological diversity and specific adaptations in the industrially and medically important fungal genus Aspergillus.</title>
        <authorList>
            <person name="de Vries R.P."/>
            <person name="Riley R."/>
            <person name="Wiebenga A."/>
            <person name="Aguilar-Osorio G."/>
            <person name="Amillis S."/>
            <person name="Uchima C.A."/>
            <person name="Anderluh G."/>
            <person name="Asadollahi M."/>
            <person name="Askin M."/>
            <person name="Barry K."/>
            <person name="Battaglia E."/>
            <person name="Bayram O."/>
            <person name="Benocci T."/>
            <person name="Braus-Stromeyer S.A."/>
            <person name="Caldana C."/>
            <person name="Canovas D."/>
            <person name="Cerqueira G.C."/>
            <person name="Chen F."/>
            <person name="Chen W."/>
            <person name="Choi C."/>
            <person name="Clum A."/>
            <person name="Dos Santos R.A."/>
            <person name="Damasio A.R."/>
            <person name="Diallinas G."/>
            <person name="Emri T."/>
            <person name="Fekete E."/>
            <person name="Flipphi M."/>
            <person name="Freyberg S."/>
            <person name="Gallo A."/>
            <person name="Gournas C."/>
            <person name="Habgood R."/>
            <person name="Hainaut M."/>
            <person name="Harispe M.L."/>
            <person name="Henrissat B."/>
            <person name="Hilden K.S."/>
            <person name="Hope R."/>
            <person name="Hossain A."/>
            <person name="Karabika E."/>
            <person name="Karaffa L."/>
            <person name="Karanyi Z."/>
            <person name="Krasevec N."/>
            <person name="Kuo A."/>
            <person name="Kusch H."/>
            <person name="LaButti K."/>
            <person name="Lagendijk E.L."/>
            <person name="Lapidus A."/>
            <person name="Levasseur A."/>
            <person name="Lindquist E."/>
            <person name="Lipzen A."/>
            <person name="Logrieco A.F."/>
            <person name="MacCabe A."/>
            <person name="Maekelae M.R."/>
            <person name="Malavazi I."/>
            <person name="Melin P."/>
            <person name="Meyer V."/>
            <person name="Mielnichuk N."/>
            <person name="Miskei M."/>
            <person name="Molnar A.P."/>
            <person name="Mule G."/>
            <person name="Ngan C.Y."/>
            <person name="Orejas M."/>
            <person name="Orosz E."/>
            <person name="Ouedraogo J.P."/>
            <person name="Overkamp K.M."/>
            <person name="Park H.-S."/>
            <person name="Perrone G."/>
            <person name="Piumi F."/>
            <person name="Punt P.J."/>
            <person name="Ram A.F."/>
            <person name="Ramon A."/>
            <person name="Rauscher S."/>
            <person name="Record E."/>
            <person name="Riano-Pachon D.M."/>
            <person name="Robert V."/>
            <person name="Roehrig J."/>
            <person name="Ruller R."/>
            <person name="Salamov A."/>
            <person name="Salih N.S."/>
            <person name="Samson R.A."/>
            <person name="Sandor E."/>
            <person name="Sanguinetti M."/>
            <person name="Schuetze T."/>
            <person name="Sepcic K."/>
            <person name="Shelest E."/>
            <person name="Sherlock G."/>
            <person name="Sophianopoulou V."/>
            <person name="Squina F.M."/>
            <person name="Sun H."/>
            <person name="Susca A."/>
            <person name="Todd R.B."/>
            <person name="Tsang A."/>
            <person name="Unkles S.E."/>
            <person name="van de Wiele N."/>
            <person name="van Rossen-Uffink D."/>
            <person name="Oliveira J.V."/>
            <person name="Vesth T.C."/>
            <person name="Visser J."/>
            <person name="Yu J.-H."/>
            <person name="Zhou M."/>
            <person name="Andersen M.R."/>
            <person name="Archer D.B."/>
            <person name="Baker S.E."/>
            <person name="Benoit I."/>
            <person name="Brakhage A.A."/>
            <person name="Braus G.H."/>
            <person name="Fischer R."/>
            <person name="Frisvad J.C."/>
            <person name="Goldman G.H."/>
            <person name="Houbraken J."/>
            <person name="Oakley B."/>
            <person name="Pocsi I."/>
            <person name="Scazzocchio C."/>
            <person name="Seiboth B."/>
            <person name="vanKuyk P.A."/>
            <person name="Wortman J."/>
            <person name="Dyer P.S."/>
            <person name="Grigoriev I.V."/>
        </authorList>
    </citation>
    <scope>NUCLEOTIDE SEQUENCE [LARGE SCALE GENOMIC DNA]</scope>
    <source>
        <strain evidence="9">CBS 106.47</strain>
    </source>
</reference>
<feature type="domain" description="Aminotransferase class I/classII large" evidence="7">
    <location>
        <begin position="33"/>
        <end position="176"/>
    </location>
</feature>
<dbReference type="Proteomes" id="UP000184063">
    <property type="component" value="Unassembled WGS sequence"/>
</dbReference>
<dbReference type="SUPFAM" id="SSF53383">
    <property type="entry name" value="PLP-dependent transferases"/>
    <property type="match status" value="1"/>
</dbReference>
<evidence type="ECO:0000259" key="7">
    <source>
        <dbReference type="Pfam" id="PF00155"/>
    </source>
</evidence>
<dbReference type="InterPro" id="IPR004838">
    <property type="entry name" value="NHTrfase_class1_PyrdxlP-BS"/>
</dbReference>
<gene>
    <name evidence="8" type="ORF">ASPFODRAFT_699815</name>
</gene>
<dbReference type="EMBL" id="KV878247">
    <property type="protein sequence ID" value="OJZ82512.1"/>
    <property type="molecule type" value="Genomic_DNA"/>
</dbReference>
<dbReference type="Pfam" id="PF00155">
    <property type="entry name" value="Aminotran_1_2"/>
    <property type="match status" value="1"/>
</dbReference>
<comment type="subunit">
    <text evidence="3">Homodimer.</text>
</comment>
<keyword evidence="6" id="KW-0663">Pyridoxal phosphate</keyword>
<dbReference type="InterPro" id="IPR004839">
    <property type="entry name" value="Aminotransferase_I/II_large"/>
</dbReference>
<comment type="similarity">
    <text evidence="2">Belongs to the class-I pyridoxal-phosphate-dependent aminotransferase family.</text>
</comment>
<evidence type="ECO:0000256" key="1">
    <source>
        <dbReference type="ARBA" id="ARBA00001933"/>
    </source>
</evidence>
<dbReference type="InterPro" id="IPR015424">
    <property type="entry name" value="PyrdxlP-dep_Trfase"/>
</dbReference>
<evidence type="ECO:0000256" key="4">
    <source>
        <dbReference type="ARBA" id="ARBA00022576"/>
    </source>
</evidence>
<dbReference type="AlphaFoldDB" id="A0A1M3T6Y7"/>
<sequence length="300" mass="33606">MLSFSTYFEDVAYTPPDAILELTKDYKVDPDTRKVNLGQGRYKDNYGNPWILPAVKAAKEAIRDCEHESLPILGHPEFQRLVTELVFKMASSAIRESRVAFCQALSGTRALHVAGMMLVRTSICDQTIYITNPSWSNHRQVFESVGFSVREFNHASRSGVDMQSLFRAMTKADPMSISELNLETGVCISFAKSMGIYGERAGLCAFVSRNHSIVTNVESDLARLIRGEISNPPAFGARIVAMQKGMFCVLGLTPDQVYYVKTFHHIYMAESSRISIAGLNEGNVRYVAECIHQIICRREE</sequence>
<dbReference type="InterPro" id="IPR015422">
    <property type="entry name" value="PyrdxlP-dep_Trfase_small"/>
</dbReference>
<name>A0A1M3T6Y7_ASPLC</name>
<organism evidence="8 9">
    <name type="scientific">Aspergillus luchuensis (strain CBS 106.47)</name>
    <dbReference type="NCBI Taxonomy" id="1137211"/>
    <lineage>
        <taxon>Eukaryota</taxon>
        <taxon>Fungi</taxon>
        <taxon>Dikarya</taxon>
        <taxon>Ascomycota</taxon>
        <taxon>Pezizomycotina</taxon>
        <taxon>Eurotiomycetes</taxon>
        <taxon>Eurotiomycetidae</taxon>
        <taxon>Eurotiales</taxon>
        <taxon>Aspergillaceae</taxon>
        <taxon>Aspergillus</taxon>
        <taxon>Aspergillus subgen. Circumdati</taxon>
    </lineage>
</organism>
<dbReference type="VEuPathDB" id="FungiDB:ASPFODRAFT_699815"/>
<dbReference type="PANTHER" id="PTHR11879">
    <property type="entry name" value="ASPARTATE AMINOTRANSFERASE"/>
    <property type="match status" value="1"/>
</dbReference>
<evidence type="ECO:0000256" key="5">
    <source>
        <dbReference type="ARBA" id="ARBA00022679"/>
    </source>
</evidence>
<dbReference type="Gene3D" id="3.40.640.10">
    <property type="entry name" value="Type I PLP-dependent aspartate aminotransferase-like (Major domain)"/>
    <property type="match status" value="2"/>
</dbReference>
<accession>A0A1M3T6Y7</accession>
<protein>
    <recommendedName>
        <fullName evidence="7">Aminotransferase class I/classII large domain-containing protein</fullName>
    </recommendedName>
</protein>
<dbReference type="GO" id="GO:0006532">
    <property type="term" value="P:aspartate biosynthetic process"/>
    <property type="evidence" value="ECO:0007669"/>
    <property type="project" value="TreeGrafter"/>
</dbReference>
<dbReference type="PROSITE" id="PS00105">
    <property type="entry name" value="AA_TRANSFER_CLASS_1"/>
    <property type="match status" value="1"/>
</dbReference>
<dbReference type="InterPro" id="IPR000796">
    <property type="entry name" value="Asp_trans"/>
</dbReference>